<evidence type="ECO:0000313" key="1">
    <source>
        <dbReference type="EMBL" id="RRG21846.1"/>
    </source>
</evidence>
<dbReference type="PANTHER" id="PTHR37316">
    <property type="entry name" value="TEICHOIC ACID GLYCEROL-PHOSPHATE PRIMASE"/>
    <property type="match status" value="1"/>
</dbReference>
<dbReference type="InterPro" id="IPR051612">
    <property type="entry name" value="Teichoic_Acid_Biosynth"/>
</dbReference>
<dbReference type="SUPFAM" id="SSF53756">
    <property type="entry name" value="UDP-Glycosyltransferase/glycogen phosphorylase"/>
    <property type="match status" value="1"/>
</dbReference>
<evidence type="ECO:0000313" key="2">
    <source>
        <dbReference type="Proteomes" id="UP000285794"/>
    </source>
</evidence>
<dbReference type="Proteomes" id="UP000285794">
    <property type="component" value="Unassembled WGS sequence"/>
</dbReference>
<dbReference type="GO" id="GO:0016020">
    <property type="term" value="C:membrane"/>
    <property type="evidence" value="ECO:0007669"/>
    <property type="project" value="InterPro"/>
</dbReference>
<keyword evidence="2" id="KW-1185">Reference proteome</keyword>
<sequence length="365" mass="42938">MSTTNIFAVFYTEQIYYLPQFIPVANELKKRNFKYLFIIKESVKRDIFNQNEDIIKICEKENIPFQIGTSGMENVDIEYLISGNTIPSIDISYKKSVFIAHGIGTKTGNFSEDKNLYDIRFVEGEFRLNKLKELYPQSSTLLDNVGFSKLDTVLAYTDQDIIDLKKQYALDPQKKTILYAPTFYPSSIEKMSDKFPEEFSEYNIIVKAHHFTYLRKRYKAQRKKLNKWKQYNNVYFAEFEDYNISPFYAISDILISDESSVVFEFAALNKPVILNRFIKLRLSYRLFGKYKLKKRMESSMDQFRNIGENVNKYKHLKKVVDTEIQNPEKHKTRRSECTHQIIGPVDGKVSVRMVDVLEKEVNKQA</sequence>
<name>A0A425Y1Z6_9BACT</name>
<dbReference type="Gene3D" id="3.40.50.12580">
    <property type="match status" value="1"/>
</dbReference>
<dbReference type="InterPro" id="IPR043148">
    <property type="entry name" value="TagF_C"/>
</dbReference>
<accession>A0A425Y1Z6</accession>
<gene>
    <name evidence="1" type="ORF">DWB61_08825</name>
</gene>
<dbReference type="Pfam" id="PF04464">
    <property type="entry name" value="Glyphos_transf"/>
    <property type="match status" value="1"/>
</dbReference>
<proteinExistence type="predicted"/>
<dbReference type="GO" id="GO:0047355">
    <property type="term" value="F:CDP-glycerol glycerophosphotransferase activity"/>
    <property type="evidence" value="ECO:0007669"/>
    <property type="project" value="InterPro"/>
</dbReference>
<protein>
    <recommendedName>
        <fullName evidence="3">CDP-glycerol--poly(Glycerophosphate) glycerophosphotransferase</fullName>
    </recommendedName>
</protein>
<dbReference type="EMBL" id="QQWG01000007">
    <property type="protein sequence ID" value="RRG21846.1"/>
    <property type="molecule type" value="Genomic_DNA"/>
</dbReference>
<evidence type="ECO:0008006" key="3">
    <source>
        <dbReference type="Google" id="ProtNLM"/>
    </source>
</evidence>
<dbReference type="InterPro" id="IPR007554">
    <property type="entry name" value="Glycerophosphate_synth"/>
</dbReference>
<comment type="caution">
    <text evidence="1">The sequence shown here is derived from an EMBL/GenBank/DDBJ whole genome shotgun (WGS) entry which is preliminary data.</text>
</comment>
<organism evidence="1 2">
    <name type="scientific">Ancylomarina euxinus</name>
    <dbReference type="NCBI Taxonomy" id="2283627"/>
    <lineage>
        <taxon>Bacteria</taxon>
        <taxon>Pseudomonadati</taxon>
        <taxon>Bacteroidota</taxon>
        <taxon>Bacteroidia</taxon>
        <taxon>Marinilabiliales</taxon>
        <taxon>Marinifilaceae</taxon>
        <taxon>Ancylomarina</taxon>
    </lineage>
</organism>
<dbReference type="PANTHER" id="PTHR37316:SF3">
    <property type="entry name" value="TEICHOIC ACID GLYCEROL-PHOSPHATE TRANSFERASE"/>
    <property type="match status" value="1"/>
</dbReference>
<dbReference type="RefSeq" id="WP_125030531.1">
    <property type="nucleotide sequence ID" value="NZ_JAPXVP010000007.1"/>
</dbReference>
<dbReference type="AlphaFoldDB" id="A0A425Y1Z6"/>
<reference evidence="1 2" key="1">
    <citation type="submission" date="2018-07" db="EMBL/GenBank/DDBJ databases">
        <title>Draft genome sequence of Ancylomarina sp. M1P.</title>
        <authorList>
            <person name="Yadav S."/>
            <person name="Villanueva L."/>
            <person name="Damste J.S.S."/>
        </authorList>
    </citation>
    <scope>NUCLEOTIDE SEQUENCE [LARGE SCALE GENOMIC DNA]</scope>
    <source>
        <strain evidence="1 2">M1P</strain>
    </source>
</reference>
<dbReference type="OrthoDB" id="1522454at2"/>